<comment type="caution">
    <text evidence="2">The sequence shown here is derived from an EMBL/GenBank/DDBJ whole genome shotgun (WGS) entry which is preliminary data.</text>
</comment>
<dbReference type="RefSeq" id="WP_173657687.1">
    <property type="nucleotide sequence ID" value="NZ_JAOUSE010000024.1"/>
</dbReference>
<dbReference type="PANTHER" id="PTHR43031:SF17">
    <property type="entry name" value="SULFURTRANSFERASE YTWF-RELATED"/>
    <property type="match status" value="1"/>
</dbReference>
<gene>
    <name evidence="2" type="ORF">OEV82_08845</name>
</gene>
<evidence type="ECO:0000313" key="3">
    <source>
        <dbReference type="Proteomes" id="UP001208656"/>
    </source>
</evidence>
<sequence length="119" mass="13591">MGTFEWIALLAIALLVVSRLIQKKGIQNITVQEAKEKIHEKNVQCIDVRTPREYKAFNRPQFKNIPLNELPNKLSTLDKNKEIVLICQSGMRSARAAKLLSRQGFKSIYNVKGGMNAWH</sequence>
<dbReference type="SMART" id="SM00450">
    <property type="entry name" value="RHOD"/>
    <property type="match status" value="1"/>
</dbReference>
<dbReference type="Gene3D" id="3.40.250.10">
    <property type="entry name" value="Rhodanese-like domain"/>
    <property type="match status" value="1"/>
</dbReference>
<evidence type="ECO:0000259" key="1">
    <source>
        <dbReference type="PROSITE" id="PS50206"/>
    </source>
</evidence>
<dbReference type="InterPro" id="IPR001763">
    <property type="entry name" value="Rhodanese-like_dom"/>
</dbReference>
<dbReference type="Pfam" id="PF00581">
    <property type="entry name" value="Rhodanese"/>
    <property type="match status" value="1"/>
</dbReference>
<dbReference type="EMBL" id="JAOUSE010000024">
    <property type="protein sequence ID" value="MCU9594563.1"/>
    <property type="molecule type" value="Genomic_DNA"/>
</dbReference>
<organism evidence="2 3">
    <name type="scientific">Pallidibacillus thermolactis</name>
    <dbReference type="NCBI Taxonomy" id="251051"/>
    <lineage>
        <taxon>Bacteria</taxon>
        <taxon>Bacillati</taxon>
        <taxon>Bacillota</taxon>
        <taxon>Bacilli</taxon>
        <taxon>Bacillales</taxon>
        <taxon>Bacillaceae</taxon>
        <taxon>Pallidibacillus</taxon>
    </lineage>
</organism>
<keyword evidence="3" id="KW-1185">Reference proteome</keyword>
<dbReference type="PANTHER" id="PTHR43031">
    <property type="entry name" value="FAD-DEPENDENT OXIDOREDUCTASE"/>
    <property type="match status" value="1"/>
</dbReference>
<name>A0ABT2WFU9_9BACI</name>
<dbReference type="SUPFAM" id="SSF52821">
    <property type="entry name" value="Rhodanese/Cell cycle control phosphatase"/>
    <property type="match status" value="1"/>
</dbReference>
<protein>
    <submittedName>
        <fullName evidence="2">Rhodanese-like domain-containing protein</fullName>
    </submittedName>
</protein>
<dbReference type="PROSITE" id="PS50206">
    <property type="entry name" value="RHODANESE_3"/>
    <property type="match status" value="1"/>
</dbReference>
<proteinExistence type="predicted"/>
<feature type="domain" description="Rhodanese" evidence="1">
    <location>
        <begin position="39"/>
        <end position="119"/>
    </location>
</feature>
<evidence type="ECO:0000313" key="2">
    <source>
        <dbReference type="EMBL" id="MCU9594563.1"/>
    </source>
</evidence>
<dbReference type="InterPro" id="IPR050229">
    <property type="entry name" value="GlpE_sulfurtransferase"/>
</dbReference>
<dbReference type="InterPro" id="IPR036873">
    <property type="entry name" value="Rhodanese-like_dom_sf"/>
</dbReference>
<accession>A0ABT2WFU9</accession>
<reference evidence="2 3" key="1">
    <citation type="submission" date="2022-10" db="EMBL/GenBank/DDBJ databases">
        <title>Description of Fervidibacillus gen. nov. in the family Fervidibacillaceae fam. nov. with two species, Fervidibacillus albus sp. nov., and Fervidibacillus halotolerans sp. nov., isolated from tidal flat sediments.</title>
        <authorList>
            <person name="Kwon K.K."/>
            <person name="Yang S.-H."/>
        </authorList>
    </citation>
    <scope>NUCLEOTIDE SEQUENCE [LARGE SCALE GENOMIC DNA]</scope>
    <source>
        <strain evidence="2 3">DSM 23332</strain>
    </source>
</reference>
<dbReference type="CDD" id="cd00158">
    <property type="entry name" value="RHOD"/>
    <property type="match status" value="1"/>
</dbReference>
<dbReference type="Proteomes" id="UP001208656">
    <property type="component" value="Unassembled WGS sequence"/>
</dbReference>